<dbReference type="InterPro" id="IPR015424">
    <property type="entry name" value="PyrdxlP-dep_Trfase"/>
</dbReference>
<name>A0A3R9Z5A5_9RICK</name>
<proteinExistence type="predicted"/>
<dbReference type="GO" id="GO:0030170">
    <property type="term" value="F:pyridoxal phosphate binding"/>
    <property type="evidence" value="ECO:0007669"/>
    <property type="project" value="InterPro"/>
</dbReference>
<evidence type="ECO:0000259" key="1">
    <source>
        <dbReference type="Pfam" id="PF00155"/>
    </source>
</evidence>
<keyword evidence="3" id="KW-1185">Reference proteome</keyword>
<dbReference type="Proteomes" id="UP000279470">
    <property type="component" value="Unassembled WGS sequence"/>
</dbReference>
<sequence length="53" mass="6209">MKDFLYKKGILVSAIRYPTVPKNKERVRISLNSNHTEEQINFLINTLTEAMNE</sequence>
<feature type="domain" description="Aminotransferase class I/classII large" evidence="1">
    <location>
        <begin position="5"/>
        <end position="46"/>
    </location>
</feature>
<keyword evidence="2" id="KW-0808">Transferase</keyword>
<dbReference type="GO" id="GO:0008483">
    <property type="term" value="F:transaminase activity"/>
    <property type="evidence" value="ECO:0007669"/>
    <property type="project" value="UniProtKB-KW"/>
</dbReference>
<dbReference type="Gene3D" id="3.90.1150.10">
    <property type="entry name" value="Aspartate Aminotransferase, domain 1"/>
    <property type="match status" value="1"/>
</dbReference>
<dbReference type="Pfam" id="PF00155">
    <property type="entry name" value="Aminotran_1_2"/>
    <property type="match status" value="1"/>
</dbReference>
<accession>A0A3R9Z5A5</accession>
<reference evidence="3" key="1">
    <citation type="submission" date="2018-11" db="EMBL/GenBank/DDBJ databases">
        <title>Phylogenetic, genomic, and biogeographic characterization of a novel and ubiquitous marine invertebrate-associated Rickettsiales parasite, Candidatus Marinoinvertebrata rohwerii, gen. nov., sp. nov.</title>
        <authorList>
            <person name="Klinges J.G."/>
            <person name="Rosales S.M."/>
            <person name="Mcminds R."/>
            <person name="Shaver E.C."/>
            <person name="Shantz A."/>
            <person name="Peters E.C."/>
            <person name="Burkepile D.E."/>
            <person name="Silliman B.R."/>
            <person name="Vega Thurber R.L."/>
        </authorList>
    </citation>
    <scope>NUCLEOTIDE SEQUENCE [LARGE SCALE GENOMIC DNA]</scope>
    <source>
        <strain evidence="3">a_cerv_44</strain>
    </source>
</reference>
<keyword evidence="2" id="KW-0032">Aminotransferase</keyword>
<evidence type="ECO:0000313" key="2">
    <source>
        <dbReference type="EMBL" id="RST64250.1"/>
    </source>
</evidence>
<comment type="caution">
    <text evidence="2">The sequence shown here is derived from an EMBL/GenBank/DDBJ whole genome shotgun (WGS) entry which is preliminary data.</text>
</comment>
<gene>
    <name evidence="2" type="ORF">EIC27_04840</name>
</gene>
<dbReference type="AlphaFoldDB" id="A0A3R9Z5A5"/>
<protein>
    <submittedName>
        <fullName evidence="2">Aminotransferase class I/II-fold pyridoxal phosphate-dependent enzyme</fullName>
    </submittedName>
</protein>
<dbReference type="SUPFAM" id="SSF53383">
    <property type="entry name" value="PLP-dependent transferases"/>
    <property type="match status" value="1"/>
</dbReference>
<dbReference type="OrthoDB" id="9807157at2"/>
<dbReference type="InterPro" id="IPR015422">
    <property type="entry name" value="PyrdxlP-dep_Trfase_small"/>
</dbReference>
<dbReference type="EMBL" id="RXFM01000066">
    <property type="protein sequence ID" value="RST64250.1"/>
    <property type="molecule type" value="Genomic_DNA"/>
</dbReference>
<evidence type="ECO:0000313" key="3">
    <source>
        <dbReference type="Proteomes" id="UP000279470"/>
    </source>
</evidence>
<organism evidence="2 3">
    <name type="scientific">Candidatus Aquarickettsia rohweri</name>
    <dbReference type="NCBI Taxonomy" id="2602574"/>
    <lineage>
        <taxon>Bacteria</taxon>
        <taxon>Pseudomonadati</taxon>
        <taxon>Pseudomonadota</taxon>
        <taxon>Alphaproteobacteria</taxon>
        <taxon>Rickettsiales</taxon>
        <taxon>Candidatus Midichloriaceae</taxon>
        <taxon>Candidatus Aquarickettsia</taxon>
    </lineage>
</organism>
<dbReference type="InterPro" id="IPR004839">
    <property type="entry name" value="Aminotransferase_I/II_large"/>
</dbReference>